<dbReference type="CDD" id="cd00229">
    <property type="entry name" value="SGNH_hydrolase"/>
    <property type="match status" value="1"/>
</dbReference>
<dbReference type="SUPFAM" id="SSF52266">
    <property type="entry name" value="SGNH hydrolase"/>
    <property type="match status" value="1"/>
</dbReference>
<evidence type="ECO:0000256" key="1">
    <source>
        <dbReference type="SAM" id="MobiDB-lite"/>
    </source>
</evidence>
<keyword evidence="3" id="KW-1185">Reference proteome</keyword>
<evidence type="ECO:0000313" key="3">
    <source>
        <dbReference type="Proteomes" id="UP000295689"/>
    </source>
</evidence>
<sequence length="268" mass="30215">MKNVLVVLLAVGCIFLLVAGNLHWKEKTTVSSAKQVQNGTVSQDVNNEEETTTATNSDIDVEELTKLTENWPKDAREQYSKAVEINKPFTILLAGSNALGMEENSWSNLLKKELETAYGGTVKVIVKTYDLTSSQFIAEGKLGELKKLHPDITLLEPFILKDNGMVTIEDSEQNITSIAGGLLEENSNHSLILQPSFPIYQATYYPLQVEALEDYAKRNSIDYLDHWSTWPNPDSEEIKQYLMEDQESPNEAGHKLWADYLIHYFIAK</sequence>
<dbReference type="Gene3D" id="3.40.50.1110">
    <property type="entry name" value="SGNH hydrolase"/>
    <property type="match status" value="1"/>
</dbReference>
<organism evidence="2 3">
    <name type="scientific">Mesobacillus foraminis</name>
    <dbReference type="NCBI Taxonomy" id="279826"/>
    <lineage>
        <taxon>Bacteria</taxon>
        <taxon>Bacillati</taxon>
        <taxon>Bacillota</taxon>
        <taxon>Bacilli</taxon>
        <taxon>Bacillales</taxon>
        <taxon>Bacillaceae</taxon>
        <taxon>Mesobacillus</taxon>
    </lineage>
</organism>
<protein>
    <recommendedName>
        <fullName evidence="4">SGNH/GDSL hydrolase family protein</fullName>
    </recommendedName>
</protein>
<dbReference type="RefSeq" id="WP_132008277.1">
    <property type="nucleotide sequence ID" value="NZ_JABUHM010000007.1"/>
</dbReference>
<name>A0A4R2BB49_9BACI</name>
<feature type="compositionally biased region" description="Polar residues" evidence="1">
    <location>
        <begin position="36"/>
        <end position="45"/>
    </location>
</feature>
<evidence type="ECO:0008006" key="4">
    <source>
        <dbReference type="Google" id="ProtNLM"/>
    </source>
</evidence>
<accession>A0A4R2BB49</accession>
<dbReference type="InterPro" id="IPR036514">
    <property type="entry name" value="SGNH_hydro_sf"/>
</dbReference>
<evidence type="ECO:0000313" key="2">
    <source>
        <dbReference type="EMBL" id="TCN24157.1"/>
    </source>
</evidence>
<dbReference type="AlphaFoldDB" id="A0A4R2BB49"/>
<reference evidence="2 3" key="1">
    <citation type="journal article" date="2015" name="Stand. Genomic Sci.">
        <title>Genomic Encyclopedia of Bacterial and Archaeal Type Strains, Phase III: the genomes of soil and plant-associated and newly described type strains.</title>
        <authorList>
            <person name="Whitman W.B."/>
            <person name="Woyke T."/>
            <person name="Klenk H.P."/>
            <person name="Zhou Y."/>
            <person name="Lilburn T.G."/>
            <person name="Beck B.J."/>
            <person name="De Vos P."/>
            <person name="Vandamme P."/>
            <person name="Eisen J.A."/>
            <person name="Garrity G."/>
            <person name="Hugenholtz P."/>
            <person name="Kyrpides N.C."/>
        </authorList>
    </citation>
    <scope>NUCLEOTIDE SEQUENCE [LARGE SCALE GENOMIC DNA]</scope>
    <source>
        <strain evidence="2 3">CV53</strain>
    </source>
</reference>
<comment type="caution">
    <text evidence="2">The sequence shown here is derived from an EMBL/GenBank/DDBJ whole genome shotgun (WGS) entry which is preliminary data.</text>
</comment>
<proteinExistence type="predicted"/>
<dbReference type="EMBL" id="SLVV01000008">
    <property type="protein sequence ID" value="TCN24157.1"/>
    <property type="molecule type" value="Genomic_DNA"/>
</dbReference>
<feature type="region of interest" description="Disordered" evidence="1">
    <location>
        <begin position="36"/>
        <end position="55"/>
    </location>
</feature>
<gene>
    <name evidence="2" type="ORF">EV146_108271</name>
</gene>
<dbReference type="Proteomes" id="UP000295689">
    <property type="component" value="Unassembled WGS sequence"/>
</dbReference>